<sequence length="544" mass="62396">MADCGIIGGKYRLQRLLGSGGTAEVYLAWDIRLQKYWAVKKIRKAPGNQRMLERETELLGWLDHPALPRIVDRTEDCDAVYLVMDFIEGETLEHLLKREGPQEGVRIWEWARELAEVLDYLHTRQPPVLYRDLKPANILLQKEGRLKLVDLGIASADGRPAEGWGTRGYAAPEQLRGNPDCRSDIYCLGVTLYRMAAGKLPGRHPVKRIPGMSGKLSKILWKCMEHQKEKRFYSSRELLNSLEKCRENSFRRNRALSKRRKWALSAASILLVCAIGAVNGRLEQKEKEETYRQWIERAERTVDQEEKEKLIRQAILLRPDHMEGYLMLVESFKADESFSTEEEKLILALVEAGGSKLKEQAEYADLAFQVGKLYWYYYSYGKEEWSEAGIASDNELTRMKAAVPWFEAAVKAQGGSVQRKMAGIYREVGSFYRDLAVRVREGTEEGQYLSFWKNMNVLLNEVRQDNGLPETARLEFYRMCVRAAASYQRELLSEGVTDGELLVFRLETTEAAGAVNPSTERGRALRDEIIEEVKIIGKETFYGR</sequence>
<gene>
    <name evidence="8" type="ORF">H9Q79_02205</name>
</gene>
<dbReference type="EMBL" id="CP060635">
    <property type="protein sequence ID" value="QNM09129.1"/>
    <property type="molecule type" value="Genomic_DNA"/>
</dbReference>
<dbReference type="EC" id="2.7.11.1" evidence="1"/>
<evidence type="ECO:0000256" key="6">
    <source>
        <dbReference type="PROSITE-ProRule" id="PRU10141"/>
    </source>
</evidence>
<keyword evidence="5 6" id="KW-0067">ATP-binding</keyword>
<dbReference type="InterPro" id="IPR011009">
    <property type="entry name" value="Kinase-like_dom_sf"/>
</dbReference>
<dbReference type="Gene3D" id="1.10.510.10">
    <property type="entry name" value="Transferase(Phosphotransferase) domain 1"/>
    <property type="match status" value="1"/>
</dbReference>
<keyword evidence="2" id="KW-0808">Transferase</keyword>
<dbReference type="RefSeq" id="WP_249329117.1">
    <property type="nucleotide sequence ID" value="NZ_CP060635.1"/>
</dbReference>
<evidence type="ECO:0000256" key="4">
    <source>
        <dbReference type="ARBA" id="ARBA00022777"/>
    </source>
</evidence>
<dbReference type="CDD" id="cd14014">
    <property type="entry name" value="STKc_PknB_like"/>
    <property type="match status" value="1"/>
</dbReference>
<dbReference type="Proteomes" id="UP000515860">
    <property type="component" value="Chromosome"/>
</dbReference>
<keyword evidence="3 6" id="KW-0547">Nucleotide-binding</keyword>
<reference evidence="8 9" key="1">
    <citation type="submission" date="2020-08" db="EMBL/GenBank/DDBJ databases">
        <authorList>
            <person name="Liu C."/>
            <person name="Sun Q."/>
        </authorList>
    </citation>
    <scope>NUCLEOTIDE SEQUENCE [LARGE SCALE GENOMIC DNA]</scope>
    <source>
        <strain evidence="8 9">NSJ-29</strain>
    </source>
</reference>
<dbReference type="PROSITE" id="PS00107">
    <property type="entry name" value="PROTEIN_KINASE_ATP"/>
    <property type="match status" value="1"/>
</dbReference>
<keyword evidence="4 8" id="KW-0418">Kinase</keyword>
<dbReference type="Pfam" id="PF00069">
    <property type="entry name" value="Pkinase"/>
    <property type="match status" value="1"/>
</dbReference>
<name>A0A7G9GE97_9FIRM</name>
<protein>
    <recommendedName>
        <fullName evidence="1">non-specific serine/threonine protein kinase</fullName>
        <ecNumber evidence="1">2.7.11.1</ecNumber>
    </recommendedName>
</protein>
<dbReference type="PROSITE" id="PS50011">
    <property type="entry name" value="PROTEIN_KINASE_DOM"/>
    <property type="match status" value="1"/>
</dbReference>
<dbReference type="PANTHER" id="PTHR43289:SF6">
    <property type="entry name" value="SERINE_THREONINE-PROTEIN KINASE NEKL-3"/>
    <property type="match status" value="1"/>
</dbReference>
<keyword evidence="9" id="KW-1185">Reference proteome</keyword>
<dbReference type="SUPFAM" id="SSF56112">
    <property type="entry name" value="Protein kinase-like (PK-like)"/>
    <property type="match status" value="1"/>
</dbReference>
<dbReference type="SMART" id="SM00220">
    <property type="entry name" value="S_TKc"/>
    <property type="match status" value="1"/>
</dbReference>
<dbReference type="PANTHER" id="PTHR43289">
    <property type="entry name" value="MITOGEN-ACTIVATED PROTEIN KINASE KINASE KINASE 20-RELATED"/>
    <property type="match status" value="1"/>
</dbReference>
<dbReference type="InterPro" id="IPR000719">
    <property type="entry name" value="Prot_kinase_dom"/>
</dbReference>
<proteinExistence type="predicted"/>
<accession>A0A7G9GE97</accession>
<dbReference type="InterPro" id="IPR017441">
    <property type="entry name" value="Protein_kinase_ATP_BS"/>
</dbReference>
<dbReference type="AlphaFoldDB" id="A0A7G9GE97"/>
<dbReference type="PROSITE" id="PS00108">
    <property type="entry name" value="PROTEIN_KINASE_ST"/>
    <property type="match status" value="1"/>
</dbReference>
<dbReference type="KEGG" id="whj:H9Q79_02205"/>
<feature type="domain" description="Protein kinase" evidence="7">
    <location>
        <begin position="11"/>
        <end position="338"/>
    </location>
</feature>
<evidence type="ECO:0000256" key="2">
    <source>
        <dbReference type="ARBA" id="ARBA00022679"/>
    </source>
</evidence>
<evidence type="ECO:0000256" key="3">
    <source>
        <dbReference type="ARBA" id="ARBA00022741"/>
    </source>
</evidence>
<dbReference type="GO" id="GO:0004674">
    <property type="term" value="F:protein serine/threonine kinase activity"/>
    <property type="evidence" value="ECO:0007669"/>
    <property type="project" value="UniProtKB-EC"/>
</dbReference>
<evidence type="ECO:0000313" key="9">
    <source>
        <dbReference type="Proteomes" id="UP000515860"/>
    </source>
</evidence>
<evidence type="ECO:0000256" key="1">
    <source>
        <dbReference type="ARBA" id="ARBA00012513"/>
    </source>
</evidence>
<evidence type="ECO:0000256" key="5">
    <source>
        <dbReference type="ARBA" id="ARBA00022840"/>
    </source>
</evidence>
<evidence type="ECO:0000259" key="7">
    <source>
        <dbReference type="PROSITE" id="PS50011"/>
    </source>
</evidence>
<evidence type="ECO:0000313" key="8">
    <source>
        <dbReference type="EMBL" id="QNM09129.1"/>
    </source>
</evidence>
<dbReference type="InterPro" id="IPR008271">
    <property type="entry name" value="Ser/Thr_kinase_AS"/>
</dbReference>
<organism evidence="8 9">
    <name type="scientific">Wansuia hejianensis</name>
    <dbReference type="NCBI Taxonomy" id="2763667"/>
    <lineage>
        <taxon>Bacteria</taxon>
        <taxon>Bacillati</taxon>
        <taxon>Bacillota</taxon>
        <taxon>Clostridia</taxon>
        <taxon>Lachnospirales</taxon>
        <taxon>Lachnospiraceae</taxon>
        <taxon>Wansuia</taxon>
    </lineage>
</organism>
<dbReference type="Gene3D" id="3.30.200.20">
    <property type="entry name" value="Phosphorylase Kinase, domain 1"/>
    <property type="match status" value="1"/>
</dbReference>
<dbReference type="GO" id="GO:0005524">
    <property type="term" value="F:ATP binding"/>
    <property type="evidence" value="ECO:0007669"/>
    <property type="project" value="UniProtKB-UniRule"/>
</dbReference>
<feature type="binding site" evidence="6">
    <location>
        <position position="41"/>
    </location>
    <ligand>
        <name>ATP</name>
        <dbReference type="ChEBI" id="CHEBI:30616"/>
    </ligand>
</feature>